<proteinExistence type="predicted"/>
<dbReference type="Proteomes" id="UP001222325">
    <property type="component" value="Unassembled WGS sequence"/>
</dbReference>
<organism evidence="1 2">
    <name type="scientific">Mycena belliarum</name>
    <dbReference type="NCBI Taxonomy" id="1033014"/>
    <lineage>
        <taxon>Eukaryota</taxon>
        <taxon>Fungi</taxon>
        <taxon>Dikarya</taxon>
        <taxon>Basidiomycota</taxon>
        <taxon>Agaricomycotina</taxon>
        <taxon>Agaricomycetes</taxon>
        <taxon>Agaricomycetidae</taxon>
        <taxon>Agaricales</taxon>
        <taxon>Marasmiineae</taxon>
        <taxon>Mycenaceae</taxon>
        <taxon>Mycena</taxon>
    </lineage>
</organism>
<evidence type="ECO:0000313" key="2">
    <source>
        <dbReference type="Proteomes" id="UP001222325"/>
    </source>
</evidence>
<accession>A0AAD6XLN9</accession>
<keyword evidence="2" id="KW-1185">Reference proteome</keyword>
<dbReference type="EMBL" id="JARJCN010000029">
    <property type="protein sequence ID" value="KAJ7087345.1"/>
    <property type="molecule type" value="Genomic_DNA"/>
</dbReference>
<protein>
    <submittedName>
        <fullName evidence="1">Uncharacterized protein</fullName>
    </submittedName>
</protein>
<evidence type="ECO:0000313" key="1">
    <source>
        <dbReference type="EMBL" id="KAJ7087345.1"/>
    </source>
</evidence>
<reference evidence="1" key="1">
    <citation type="submission" date="2023-03" db="EMBL/GenBank/DDBJ databases">
        <title>Massive genome expansion in bonnet fungi (Mycena s.s.) driven by repeated elements and novel gene families across ecological guilds.</title>
        <authorList>
            <consortium name="Lawrence Berkeley National Laboratory"/>
            <person name="Harder C.B."/>
            <person name="Miyauchi S."/>
            <person name="Viragh M."/>
            <person name="Kuo A."/>
            <person name="Thoen E."/>
            <person name="Andreopoulos B."/>
            <person name="Lu D."/>
            <person name="Skrede I."/>
            <person name="Drula E."/>
            <person name="Henrissat B."/>
            <person name="Morin E."/>
            <person name="Kohler A."/>
            <person name="Barry K."/>
            <person name="LaButti K."/>
            <person name="Morin E."/>
            <person name="Salamov A."/>
            <person name="Lipzen A."/>
            <person name="Mereny Z."/>
            <person name="Hegedus B."/>
            <person name="Baldrian P."/>
            <person name="Stursova M."/>
            <person name="Weitz H."/>
            <person name="Taylor A."/>
            <person name="Grigoriev I.V."/>
            <person name="Nagy L.G."/>
            <person name="Martin F."/>
            <person name="Kauserud H."/>
        </authorList>
    </citation>
    <scope>NUCLEOTIDE SEQUENCE</scope>
    <source>
        <strain evidence="1">CBHHK173m</strain>
    </source>
</reference>
<comment type="caution">
    <text evidence="1">The sequence shown here is derived from an EMBL/GenBank/DDBJ whole genome shotgun (WGS) entry which is preliminary data.</text>
</comment>
<dbReference type="AlphaFoldDB" id="A0AAD6XLN9"/>
<gene>
    <name evidence="1" type="ORF">B0H15DRAFT_843638</name>
</gene>
<name>A0AAD6XLN9_9AGAR</name>
<sequence>MELQKGIYIAEVLYSPPRPSPSIMSTPTEILNAFRARLAHHLGQQHQLLAAGKTIYQASDAISNTGSIGVLPLEFPNEAFEHGGFIEFHERQARYVFQYVLAHAPPVQAWESHVWRVSAKRLDYLPGESWTSMGYVEFDSRVYIDATPMVPLVDGELMLRLMVHSVQKGYAVRLASRVEASLSPSGVPEPWNVEFLEVRSGGAAGESLVFELGKRLIPKRSCTVASCRAWLPAAGPDVCIVHLLG</sequence>